<accession>A0A6A5ZGK9</accession>
<reference evidence="1" key="1">
    <citation type="journal article" date="2020" name="Stud. Mycol.">
        <title>101 Dothideomycetes genomes: a test case for predicting lifestyles and emergence of pathogens.</title>
        <authorList>
            <person name="Haridas S."/>
            <person name="Albert R."/>
            <person name="Binder M."/>
            <person name="Bloem J."/>
            <person name="Labutti K."/>
            <person name="Salamov A."/>
            <person name="Andreopoulos B."/>
            <person name="Baker S."/>
            <person name="Barry K."/>
            <person name="Bills G."/>
            <person name="Bluhm B."/>
            <person name="Cannon C."/>
            <person name="Castanera R."/>
            <person name="Culley D."/>
            <person name="Daum C."/>
            <person name="Ezra D."/>
            <person name="Gonzalez J."/>
            <person name="Henrissat B."/>
            <person name="Kuo A."/>
            <person name="Liang C."/>
            <person name="Lipzen A."/>
            <person name="Lutzoni F."/>
            <person name="Magnuson J."/>
            <person name="Mondo S."/>
            <person name="Nolan M."/>
            <person name="Ohm R."/>
            <person name="Pangilinan J."/>
            <person name="Park H.-J."/>
            <person name="Ramirez L."/>
            <person name="Alfaro M."/>
            <person name="Sun H."/>
            <person name="Tritt A."/>
            <person name="Yoshinaga Y."/>
            <person name="Zwiers L.-H."/>
            <person name="Turgeon B."/>
            <person name="Goodwin S."/>
            <person name="Spatafora J."/>
            <person name="Crous P."/>
            <person name="Grigoriev I."/>
        </authorList>
    </citation>
    <scope>NUCLEOTIDE SEQUENCE</scope>
    <source>
        <strain evidence="1">CBS 627.86</strain>
    </source>
</reference>
<dbReference type="EMBL" id="ML977317">
    <property type="protein sequence ID" value="KAF2118244.1"/>
    <property type="molecule type" value="Genomic_DNA"/>
</dbReference>
<dbReference type="AlphaFoldDB" id="A0A6A5ZGK9"/>
<dbReference type="OrthoDB" id="5413827at2759"/>
<evidence type="ECO:0000313" key="2">
    <source>
        <dbReference type="Proteomes" id="UP000799770"/>
    </source>
</evidence>
<gene>
    <name evidence="1" type="ORF">BDV96DRAFT_643498</name>
</gene>
<dbReference type="PANTHER" id="PTHR38790">
    <property type="entry name" value="2EXR DOMAIN-CONTAINING PROTEIN-RELATED"/>
    <property type="match status" value="1"/>
</dbReference>
<proteinExistence type="predicted"/>
<protein>
    <submittedName>
        <fullName evidence="1">Uncharacterized protein</fullName>
    </submittedName>
</protein>
<dbReference type="Proteomes" id="UP000799770">
    <property type="component" value="Unassembled WGS sequence"/>
</dbReference>
<name>A0A6A5ZGK9_9PLEO</name>
<keyword evidence="2" id="KW-1185">Reference proteome</keyword>
<sequence length="222" mass="26114">MKIIKGCQTSLNLVDMLDPQPDQRTLEIAQQNARESPLLRLPGEIRHEIWGHVVYDPRVDFFNYWKRINRQMDGYLNFLLVSRQIYTEARFLPFTLNTFHLKLDDLKPKGDLAKELPKLLPAQRNAIRSAVHHSWYHMCTEPPDLLDYRNCEIFEDWKIDFMRLLPALQKIYLSVTYCESGHRFSLDPENGGGPKERALEREVEERVAKSLGKKVKICWFNG</sequence>
<organism evidence="1 2">
    <name type="scientific">Lophiotrema nucula</name>
    <dbReference type="NCBI Taxonomy" id="690887"/>
    <lineage>
        <taxon>Eukaryota</taxon>
        <taxon>Fungi</taxon>
        <taxon>Dikarya</taxon>
        <taxon>Ascomycota</taxon>
        <taxon>Pezizomycotina</taxon>
        <taxon>Dothideomycetes</taxon>
        <taxon>Pleosporomycetidae</taxon>
        <taxon>Pleosporales</taxon>
        <taxon>Lophiotremataceae</taxon>
        <taxon>Lophiotrema</taxon>
    </lineage>
</organism>
<evidence type="ECO:0000313" key="1">
    <source>
        <dbReference type="EMBL" id="KAF2118244.1"/>
    </source>
</evidence>
<dbReference type="PANTHER" id="PTHR38790:SF4">
    <property type="entry name" value="2EXR DOMAIN-CONTAINING PROTEIN"/>
    <property type="match status" value="1"/>
</dbReference>